<name>A0A0R2KGI5_9LACO</name>
<dbReference type="RefSeq" id="WP_027106922.1">
    <property type="nucleotide sequence ID" value="NZ_JQBZ01000025.1"/>
</dbReference>
<feature type="transmembrane region" description="Helical" evidence="1">
    <location>
        <begin position="58"/>
        <end position="74"/>
    </location>
</feature>
<dbReference type="AlphaFoldDB" id="A0A0R2KGI5"/>
<dbReference type="InterPro" id="IPR010288">
    <property type="entry name" value="EcsB_ABC"/>
</dbReference>
<keyword evidence="3" id="KW-1185">Reference proteome</keyword>
<dbReference type="EMBL" id="JQBZ01000025">
    <property type="protein sequence ID" value="KRN88514.1"/>
    <property type="molecule type" value="Genomic_DNA"/>
</dbReference>
<dbReference type="OrthoDB" id="2447941at2"/>
<feature type="transmembrane region" description="Helical" evidence="1">
    <location>
        <begin position="111"/>
        <end position="129"/>
    </location>
</feature>
<dbReference type="STRING" id="1122146.IV53_GL000478"/>
<evidence type="ECO:0000256" key="1">
    <source>
        <dbReference type="SAM" id="Phobius"/>
    </source>
</evidence>
<proteinExistence type="predicted"/>
<reference evidence="2 3" key="1">
    <citation type="journal article" date="2015" name="Genome Announc.">
        <title>Expanding the biotechnology potential of lactobacilli through comparative genomics of 213 strains and associated genera.</title>
        <authorList>
            <person name="Sun Z."/>
            <person name="Harris H.M."/>
            <person name="McCann A."/>
            <person name="Guo C."/>
            <person name="Argimon S."/>
            <person name="Zhang W."/>
            <person name="Yang X."/>
            <person name="Jeffery I.B."/>
            <person name="Cooney J.C."/>
            <person name="Kagawa T.F."/>
            <person name="Liu W."/>
            <person name="Song Y."/>
            <person name="Salvetti E."/>
            <person name="Wrobel A."/>
            <person name="Rasinkangas P."/>
            <person name="Parkhill J."/>
            <person name="Rea M.C."/>
            <person name="O'Sullivan O."/>
            <person name="Ritari J."/>
            <person name="Douillard F.P."/>
            <person name="Paul Ross R."/>
            <person name="Yang R."/>
            <person name="Briner A.E."/>
            <person name="Felis G.E."/>
            <person name="de Vos W.M."/>
            <person name="Barrangou R."/>
            <person name="Klaenhammer T.R."/>
            <person name="Caufield P.W."/>
            <person name="Cui Y."/>
            <person name="Zhang H."/>
            <person name="O'Toole P.W."/>
        </authorList>
    </citation>
    <scope>NUCLEOTIDE SEQUENCE [LARGE SCALE GENOMIC DNA]</scope>
    <source>
        <strain evidence="2 3">DSM 22408</strain>
    </source>
</reference>
<sequence length="402" mass="46712">MQELWKQRLHAYQKQVFKYLKYVLNDHFVLAMLFVLGGIALTYANFLKTVTVTDDYTWTKPIVILLLLIVLQLGRGATLLQPADELFLVPQEYQLPIYLKKAFHHALKKNLGLQIVLYAVLVPYLKIVLHTKTSFVIGLLVIQLLFKSLVLAKNYQAGYWAYLQKKASLVISLLIPLVVYSIAFYICVWFALTVTLCVVGYFMYRFKKERSKNVFAWRYMIQQENARLSRVYRVFALFTDVPNLQGKTKRRRYLDWMLPTMQQNNPYLYLEARCLVRNQEYSGLYLRLLILASALLIFVHDFWITLGVTILFNYLIVFQLIPLQDYYQENVFTHLYPVLPSVKLQGFKKLLSRIVLLTAVCFGIAALIGTQHILVGVLCGGIVLVESKLISSYYLKARIKKS</sequence>
<keyword evidence="1" id="KW-1133">Transmembrane helix</keyword>
<feature type="transmembrane region" description="Helical" evidence="1">
    <location>
        <begin position="173"/>
        <end position="204"/>
    </location>
</feature>
<accession>A0A0R2KGI5</accession>
<dbReference type="Proteomes" id="UP000051500">
    <property type="component" value="Unassembled WGS sequence"/>
</dbReference>
<comment type="caution">
    <text evidence="2">The sequence shown here is derived from an EMBL/GenBank/DDBJ whole genome shotgun (WGS) entry which is preliminary data.</text>
</comment>
<dbReference type="PATRIC" id="fig|1122146.4.peg.490"/>
<feature type="transmembrane region" description="Helical" evidence="1">
    <location>
        <begin position="288"/>
        <end position="316"/>
    </location>
</feature>
<organism evidence="2 3">
    <name type="scientific">Ligilactobacillus ceti DSM 22408</name>
    <dbReference type="NCBI Taxonomy" id="1122146"/>
    <lineage>
        <taxon>Bacteria</taxon>
        <taxon>Bacillati</taxon>
        <taxon>Bacillota</taxon>
        <taxon>Bacilli</taxon>
        <taxon>Lactobacillales</taxon>
        <taxon>Lactobacillaceae</taxon>
        <taxon>Ligilactobacillus</taxon>
    </lineage>
</organism>
<evidence type="ECO:0000313" key="2">
    <source>
        <dbReference type="EMBL" id="KRN88514.1"/>
    </source>
</evidence>
<keyword evidence="1" id="KW-0812">Transmembrane</keyword>
<dbReference type="PIRSF" id="PIRSF037259">
    <property type="entry name" value="EcsB_ABC"/>
    <property type="match status" value="1"/>
</dbReference>
<gene>
    <name evidence="2" type="ORF">IV53_GL000478</name>
</gene>
<feature type="transmembrane region" description="Helical" evidence="1">
    <location>
        <begin position="28"/>
        <end position="46"/>
    </location>
</feature>
<feature type="transmembrane region" description="Helical" evidence="1">
    <location>
        <begin position="350"/>
        <end position="368"/>
    </location>
</feature>
<dbReference type="eggNOG" id="COG4473">
    <property type="taxonomic scope" value="Bacteria"/>
</dbReference>
<protein>
    <submittedName>
        <fullName evidence="2">Protein ecsb</fullName>
    </submittedName>
</protein>
<keyword evidence="1" id="KW-0472">Membrane</keyword>
<feature type="transmembrane region" description="Helical" evidence="1">
    <location>
        <begin position="374"/>
        <end position="395"/>
    </location>
</feature>
<evidence type="ECO:0000313" key="3">
    <source>
        <dbReference type="Proteomes" id="UP000051500"/>
    </source>
</evidence>
<dbReference type="Pfam" id="PF05975">
    <property type="entry name" value="EcsB"/>
    <property type="match status" value="1"/>
</dbReference>
<feature type="transmembrane region" description="Helical" evidence="1">
    <location>
        <begin position="135"/>
        <end position="152"/>
    </location>
</feature>
<dbReference type="GO" id="GO:0016020">
    <property type="term" value="C:membrane"/>
    <property type="evidence" value="ECO:0007669"/>
    <property type="project" value="InterPro"/>
</dbReference>